<feature type="transmembrane region" description="Helical" evidence="5">
    <location>
        <begin position="185"/>
        <end position="204"/>
    </location>
</feature>
<feature type="transmembrane region" description="Helical" evidence="5">
    <location>
        <begin position="503"/>
        <end position="525"/>
    </location>
</feature>
<dbReference type="AlphaFoldDB" id="A0A2R6APL8"/>
<keyword evidence="3 5" id="KW-1133">Transmembrane helix</keyword>
<organism evidence="7 8">
    <name type="scientific">Candidatus Marsarchaeota G2 archaeon OSP_D</name>
    <dbReference type="NCBI Taxonomy" id="1978157"/>
    <lineage>
        <taxon>Archaea</taxon>
        <taxon>Candidatus Marsarchaeota</taxon>
        <taxon>Candidatus Marsarchaeota group 2</taxon>
    </lineage>
</organism>
<dbReference type="Gene3D" id="1.10.3720.10">
    <property type="entry name" value="MetI-like"/>
    <property type="match status" value="2"/>
</dbReference>
<comment type="subcellular location">
    <subcellularLocation>
        <location evidence="5">Cell membrane</location>
        <topology evidence="5">Multi-pass membrane protein</topology>
    </subcellularLocation>
    <subcellularLocation>
        <location evidence="1">Membrane</location>
        <topology evidence="1">Multi-pass membrane protein</topology>
    </subcellularLocation>
</comment>
<dbReference type="CDD" id="cd06261">
    <property type="entry name" value="TM_PBP2"/>
    <property type="match status" value="1"/>
</dbReference>
<name>A0A2R6APL8_9ARCH</name>
<evidence type="ECO:0000259" key="6">
    <source>
        <dbReference type="PROSITE" id="PS50928"/>
    </source>
</evidence>
<evidence type="ECO:0000313" key="7">
    <source>
        <dbReference type="EMBL" id="PSN88328.1"/>
    </source>
</evidence>
<reference evidence="7 8" key="1">
    <citation type="submission" date="2017-04" db="EMBL/GenBank/DDBJ databases">
        <title>Novel microbial lineages endemic to geothermal iron-oxide mats fill important gaps in the evolutionary history of Archaea.</title>
        <authorList>
            <person name="Jay Z.J."/>
            <person name="Beam J.P."/>
            <person name="Dlakic M."/>
            <person name="Rusch D.B."/>
            <person name="Kozubal M.A."/>
            <person name="Inskeep W.P."/>
        </authorList>
    </citation>
    <scope>NUCLEOTIDE SEQUENCE [LARGE SCALE GENOMIC DNA]</scope>
    <source>
        <strain evidence="7">OSP_D</strain>
    </source>
</reference>
<comment type="similarity">
    <text evidence="5">Belongs to the binding-protein-dependent transport system permease family.</text>
</comment>
<dbReference type="SUPFAM" id="SSF161098">
    <property type="entry name" value="MetI-like"/>
    <property type="match status" value="2"/>
</dbReference>
<feature type="transmembrane region" description="Helical" evidence="5">
    <location>
        <begin position="398"/>
        <end position="423"/>
    </location>
</feature>
<feature type="transmembrane region" description="Helical" evidence="5">
    <location>
        <begin position="359"/>
        <end position="378"/>
    </location>
</feature>
<feature type="transmembrane region" description="Helical" evidence="5">
    <location>
        <begin position="82"/>
        <end position="103"/>
    </location>
</feature>
<feature type="transmembrane region" description="Helical" evidence="5">
    <location>
        <begin position="329"/>
        <end position="352"/>
    </location>
</feature>
<dbReference type="GO" id="GO:0055085">
    <property type="term" value="P:transmembrane transport"/>
    <property type="evidence" value="ECO:0007669"/>
    <property type="project" value="InterPro"/>
</dbReference>
<feature type="transmembrane region" description="Helical" evidence="5">
    <location>
        <begin position="7"/>
        <end position="32"/>
    </location>
</feature>
<dbReference type="PROSITE" id="PS50928">
    <property type="entry name" value="ABC_TM1"/>
    <property type="match status" value="2"/>
</dbReference>
<comment type="caution">
    <text evidence="7">The sequence shown here is derived from an EMBL/GenBank/DDBJ whole genome shotgun (WGS) entry which is preliminary data.</text>
</comment>
<proteinExistence type="inferred from homology"/>
<dbReference type="EMBL" id="NEXE01000124">
    <property type="protein sequence ID" value="PSN88328.1"/>
    <property type="molecule type" value="Genomic_DNA"/>
</dbReference>
<feature type="transmembrane region" description="Helical" evidence="5">
    <location>
        <begin position="52"/>
        <end position="70"/>
    </location>
</feature>
<sequence length="545" mass="60929">MNPIVVITLAVLATTVRVFGLIGLSILTGWLLGYLAVKDRVFENTYVSVIEVLESVPVISFFPVVLIFFIEKIGGPVGVELAADFLVFTAVVWNIWMGIYQAFKTLPNEILEVSQNYKLGFLERMRNIYIPFSLPRISANLFPSAADGFFYITVSEVISVGTTSYSTFGIGSVLQSFTASNQLNYVFYAMLIMGVVIVGVTLGLREFANYTVSKYALDTDTPITRRGRPRLRYTVRFSALLSRSAIQRLSSYTRRQILGSIRLRRGQAEEARHVVGGRRWSLVTKLVGIVILGLLVWGITVTLISVPTKTWMHDFANTPNIVVNMAYDYLRVGIITLVSLAITVTLGYLLAVNHKAERVGVPLIQVLFAYPAPLYFPLLFAYTLPGARSVFGPLTSEFYVILLGFISTFYYVFFSFWMGVKSIPHEYWEVMRNMGMGFMQKMRYIILPGTFPYIIAGISSTINSAWGGLMLAEYWPGIYDSHTLTVRHGLMKLLDVSTAGGDLALAAWASLIFGVVVAAYSILFTRRMLDLSRKRYVVEEGIYAA</sequence>
<dbReference type="Proteomes" id="UP000240322">
    <property type="component" value="Unassembled WGS sequence"/>
</dbReference>
<dbReference type="Pfam" id="PF00528">
    <property type="entry name" value="BPD_transp_1"/>
    <property type="match status" value="2"/>
</dbReference>
<feature type="domain" description="ABC transmembrane type-1" evidence="6">
    <location>
        <begin position="11"/>
        <end position="208"/>
    </location>
</feature>
<keyword evidence="5" id="KW-0813">Transport</keyword>
<evidence type="ECO:0000256" key="1">
    <source>
        <dbReference type="ARBA" id="ARBA00004141"/>
    </source>
</evidence>
<evidence type="ECO:0000256" key="5">
    <source>
        <dbReference type="RuleBase" id="RU363032"/>
    </source>
</evidence>
<dbReference type="PANTHER" id="PTHR42744:SF1">
    <property type="entry name" value="BINDING-PROTEIN-DEPENDENT TRANSPORT SYSTEMS INNER MEMBRANE COMPONENT"/>
    <property type="match status" value="1"/>
</dbReference>
<evidence type="ECO:0000256" key="4">
    <source>
        <dbReference type="ARBA" id="ARBA00023136"/>
    </source>
</evidence>
<feature type="transmembrane region" description="Helical" evidence="5">
    <location>
        <begin position="286"/>
        <end position="306"/>
    </location>
</feature>
<protein>
    <submittedName>
        <fullName evidence="7">Sugar ABC transporter permease</fullName>
    </submittedName>
</protein>
<dbReference type="InterPro" id="IPR000515">
    <property type="entry name" value="MetI-like"/>
</dbReference>
<feature type="domain" description="ABC transmembrane type-1" evidence="6">
    <location>
        <begin position="329"/>
        <end position="524"/>
    </location>
</feature>
<gene>
    <name evidence="7" type="ORF">B9Q03_09410</name>
</gene>
<keyword evidence="4 5" id="KW-0472">Membrane</keyword>
<accession>A0A2R6APL8</accession>
<evidence type="ECO:0000256" key="3">
    <source>
        <dbReference type="ARBA" id="ARBA00022989"/>
    </source>
</evidence>
<feature type="transmembrane region" description="Helical" evidence="5">
    <location>
        <begin position="444"/>
        <end position="466"/>
    </location>
</feature>
<dbReference type="InterPro" id="IPR035906">
    <property type="entry name" value="MetI-like_sf"/>
</dbReference>
<evidence type="ECO:0000313" key="8">
    <source>
        <dbReference type="Proteomes" id="UP000240322"/>
    </source>
</evidence>
<dbReference type="PANTHER" id="PTHR42744">
    <property type="entry name" value="BINDING-PROTEIN-DEPENDENT TRANSPORT SYSTEMS INNER MEMBRANE COMPONENT"/>
    <property type="match status" value="1"/>
</dbReference>
<dbReference type="GO" id="GO:0005886">
    <property type="term" value="C:plasma membrane"/>
    <property type="evidence" value="ECO:0007669"/>
    <property type="project" value="UniProtKB-SubCell"/>
</dbReference>
<keyword evidence="2 5" id="KW-0812">Transmembrane</keyword>
<evidence type="ECO:0000256" key="2">
    <source>
        <dbReference type="ARBA" id="ARBA00022692"/>
    </source>
</evidence>